<reference evidence="1" key="1">
    <citation type="submission" date="2019-12" db="EMBL/GenBank/DDBJ databases">
        <title>Genome sequencing and annotation of Brassica cretica.</title>
        <authorList>
            <person name="Studholme D.J."/>
            <person name="Sarris P.F."/>
        </authorList>
    </citation>
    <scope>NUCLEOTIDE SEQUENCE</scope>
    <source>
        <strain evidence="1">PFS-102/07</strain>
        <tissue evidence="1">Leaf</tissue>
    </source>
</reference>
<dbReference type="EMBL" id="QGKY02001250">
    <property type="protein sequence ID" value="KAF2562280.1"/>
    <property type="molecule type" value="Genomic_DNA"/>
</dbReference>
<sequence length="100" mass="11398">MPPSSGQNTSLNSFLCGEKRIIRRVRTRAAAGGPPPPFVLHFLFVVRQIPHHLSDMLVVLPLGPFSGARSRARLSIPRRLVFWWLHGEVMRRLSRRMVGF</sequence>
<evidence type="ECO:0000313" key="1">
    <source>
        <dbReference type="EMBL" id="KAF2562280.1"/>
    </source>
</evidence>
<comment type="caution">
    <text evidence="1">The sequence shown here is derived from an EMBL/GenBank/DDBJ whole genome shotgun (WGS) entry which is preliminary data.</text>
</comment>
<dbReference type="AlphaFoldDB" id="A0A8S9HXM4"/>
<protein>
    <submittedName>
        <fullName evidence="1">Uncharacterized protein</fullName>
    </submittedName>
</protein>
<accession>A0A8S9HXM4</accession>
<organism evidence="1">
    <name type="scientific">Brassica cretica</name>
    <name type="common">Mustard</name>
    <dbReference type="NCBI Taxonomy" id="69181"/>
    <lineage>
        <taxon>Eukaryota</taxon>
        <taxon>Viridiplantae</taxon>
        <taxon>Streptophyta</taxon>
        <taxon>Embryophyta</taxon>
        <taxon>Tracheophyta</taxon>
        <taxon>Spermatophyta</taxon>
        <taxon>Magnoliopsida</taxon>
        <taxon>eudicotyledons</taxon>
        <taxon>Gunneridae</taxon>
        <taxon>Pentapetalae</taxon>
        <taxon>rosids</taxon>
        <taxon>malvids</taxon>
        <taxon>Brassicales</taxon>
        <taxon>Brassicaceae</taxon>
        <taxon>Brassiceae</taxon>
        <taxon>Brassica</taxon>
    </lineage>
</organism>
<gene>
    <name evidence="1" type="ORF">F2Q70_00015082</name>
</gene>
<proteinExistence type="predicted"/>
<name>A0A8S9HXM4_BRACR</name>